<dbReference type="PANTHER" id="PTHR42852">
    <property type="entry name" value="THIOL:DISULFIDE INTERCHANGE PROTEIN DSBE"/>
    <property type="match status" value="1"/>
</dbReference>
<feature type="domain" description="Thioredoxin" evidence="2">
    <location>
        <begin position="23"/>
        <end position="166"/>
    </location>
</feature>
<dbReference type="InterPro" id="IPR050553">
    <property type="entry name" value="Thioredoxin_ResA/DsbE_sf"/>
</dbReference>
<gene>
    <name evidence="3" type="ORF">OKA05_22760</name>
</gene>
<dbReference type="InterPro" id="IPR013740">
    <property type="entry name" value="Redoxin"/>
</dbReference>
<dbReference type="Proteomes" id="UP001320876">
    <property type="component" value="Unassembled WGS sequence"/>
</dbReference>
<dbReference type="InterPro" id="IPR013766">
    <property type="entry name" value="Thioredoxin_domain"/>
</dbReference>
<dbReference type="PROSITE" id="PS51352">
    <property type="entry name" value="THIOREDOXIN_2"/>
    <property type="match status" value="1"/>
</dbReference>
<dbReference type="Pfam" id="PF08534">
    <property type="entry name" value="Redoxin"/>
    <property type="match status" value="1"/>
</dbReference>
<evidence type="ECO:0000259" key="2">
    <source>
        <dbReference type="PROSITE" id="PS51352"/>
    </source>
</evidence>
<protein>
    <submittedName>
        <fullName evidence="3">TlpA family protein disulfide reductase</fullName>
    </submittedName>
</protein>
<organism evidence="3 4">
    <name type="scientific">Luteolibacter arcticus</name>
    <dbReference type="NCBI Taxonomy" id="1581411"/>
    <lineage>
        <taxon>Bacteria</taxon>
        <taxon>Pseudomonadati</taxon>
        <taxon>Verrucomicrobiota</taxon>
        <taxon>Verrucomicrobiia</taxon>
        <taxon>Verrucomicrobiales</taxon>
        <taxon>Verrucomicrobiaceae</taxon>
        <taxon>Luteolibacter</taxon>
    </lineage>
</organism>
<dbReference type="CDD" id="cd02966">
    <property type="entry name" value="TlpA_like_family"/>
    <property type="match status" value="1"/>
</dbReference>
<dbReference type="EMBL" id="JAPDDT010000014">
    <property type="protein sequence ID" value="MCW1925400.1"/>
    <property type="molecule type" value="Genomic_DNA"/>
</dbReference>
<feature type="signal peptide" evidence="1">
    <location>
        <begin position="1"/>
        <end position="19"/>
    </location>
</feature>
<dbReference type="PANTHER" id="PTHR42852:SF13">
    <property type="entry name" value="PROTEIN DIPZ"/>
    <property type="match status" value="1"/>
</dbReference>
<name>A0ABT3GPJ1_9BACT</name>
<comment type="caution">
    <text evidence="3">The sequence shown here is derived from an EMBL/GenBank/DDBJ whole genome shotgun (WGS) entry which is preliminary data.</text>
</comment>
<feature type="chain" id="PRO_5045327575" evidence="1">
    <location>
        <begin position="20"/>
        <end position="169"/>
    </location>
</feature>
<reference evidence="3 4" key="1">
    <citation type="submission" date="2022-10" db="EMBL/GenBank/DDBJ databases">
        <title>Luteolibacter arcticus strain CCTCC AB 2014275, whole genome shotgun sequencing project.</title>
        <authorList>
            <person name="Zhao G."/>
            <person name="Shen L."/>
        </authorList>
    </citation>
    <scope>NUCLEOTIDE SEQUENCE [LARGE SCALE GENOMIC DNA]</scope>
    <source>
        <strain evidence="3 4">CCTCC AB 2014275</strain>
    </source>
</reference>
<dbReference type="InterPro" id="IPR036249">
    <property type="entry name" value="Thioredoxin-like_sf"/>
</dbReference>
<accession>A0ABT3GPJ1</accession>
<proteinExistence type="predicted"/>
<evidence type="ECO:0000313" key="3">
    <source>
        <dbReference type="EMBL" id="MCW1925400.1"/>
    </source>
</evidence>
<dbReference type="Gene3D" id="3.40.30.10">
    <property type="entry name" value="Glutaredoxin"/>
    <property type="match status" value="1"/>
</dbReference>
<keyword evidence="4" id="KW-1185">Reference proteome</keyword>
<dbReference type="RefSeq" id="WP_264489508.1">
    <property type="nucleotide sequence ID" value="NZ_JAPDDT010000014.1"/>
</dbReference>
<dbReference type="SUPFAM" id="SSF52833">
    <property type="entry name" value="Thioredoxin-like"/>
    <property type="match status" value="1"/>
</dbReference>
<keyword evidence="1" id="KW-0732">Signal</keyword>
<evidence type="ECO:0000256" key="1">
    <source>
        <dbReference type="SAM" id="SignalP"/>
    </source>
</evidence>
<evidence type="ECO:0000313" key="4">
    <source>
        <dbReference type="Proteomes" id="UP001320876"/>
    </source>
</evidence>
<sequence length="169" mass="17686">MKAIPALVALIALALPALADKKDKEKASVPDASVSQVKWAEVVNAAPFDKEALAGKVVVVEEWGVNCGPCIASLPDMAKLAKRYEKKGLVVVGLERQGSTKEDILKAIKPARVDYPVMAGGSGPVPSDGIPHAMVFGADGKLVWHGHPSDGEFEDAVKDALKAVAKPAK</sequence>